<dbReference type="GO" id="GO:0008168">
    <property type="term" value="F:methyltransferase activity"/>
    <property type="evidence" value="ECO:0007669"/>
    <property type="project" value="UniProtKB-KW"/>
</dbReference>
<dbReference type="InterPro" id="IPR013977">
    <property type="entry name" value="GcvT_C"/>
</dbReference>
<dbReference type="InterPro" id="IPR027266">
    <property type="entry name" value="TrmE/GcvT-like"/>
</dbReference>
<feature type="region of interest" description="Disordered" evidence="1">
    <location>
        <begin position="78"/>
        <end position="123"/>
    </location>
</feature>
<dbReference type="Gene3D" id="3.30.1360.120">
    <property type="entry name" value="Probable tRNA modification gtpase trme, domain 1"/>
    <property type="match status" value="1"/>
</dbReference>
<proteinExistence type="predicted"/>
<evidence type="ECO:0000256" key="1">
    <source>
        <dbReference type="SAM" id="MobiDB-lite"/>
    </source>
</evidence>
<dbReference type="SUPFAM" id="SSF101790">
    <property type="entry name" value="Aminomethyltransferase beta-barrel domain"/>
    <property type="match status" value="1"/>
</dbReference>
<dbReference type="Pfam" id="PF08669">
    <property type="entry name" value="GCV_T_C"/>
    <property type="match status" value="1"/>
</dbReference>
<feature type="compositionally biased region" description="Basic and acidic residues" evidence="1">
    <location>
        <begin position="85"/>
        <end position="99"/>
    </location>
</feature>
<feature type="domain" description="Aminomethyltransferase C-terminal" evidence="2">
    <location>
        <begin position="21"/>
        <end position="83"/>
    </location>
</feature>
<protein>
    <submittedName>
        <fullName evidence="3">Aminomethyltransferase</fullName>
    </submittedName>
</protein>
<keyword evidence="3" id="KW-0808">Transferase</keyword>
<evidence type="ECO:0000259" key="2">
    <source>
        <dbReference type="Pfam" id="PF08669"/>
    </source>
</evidence>
<evidence type="ECO:0000313" key="3">
    <source>
        <dbReference type="EMBL" id="CAA9463112.1"/>
    </source>
</evidence>
<dbReference type="AlphaFoldDB" id="A0A6J4R3I1"/>
<dbReference type="InterPro" id="IPR029043">
    <property type="entry name" value="GcvT/YgfZ_C"/>
</dbReference>
<organism evidence="3">
    <name type="scientific">uncultured Rubrobacteraceae bacterium</name>
    <dbReference type="NCBI Taxonomy" id="349277"/>
    <lineage>
        <taxon>Bacteria</taxon>
        <taxon>Bacillati</taxon>
        <taxon>Actinomycetota</taxon>
        <taxon>Rubrobacteria</taxon>
        <taxon>Rubrobacterales</taxon>
        <taxon>Rubrobacteraceae</taxon>
        <taxon>environmental samples</taxon>
    </lineage>
</organism>
<sequence length="123" mass="12899">MGDVATYREIVETGAEAGEYEDTLTPGNRQVGLVTSSAWGPSVGKTLALAYVDTAHAWPGGNLIVEVNGRSVPAKVAQTPFFDPEMARARSRPQDDQLRKPQPSPAANSQASVPAGHTGNGRA</sequence>
<keyword evidence="3" id="KW-0489">Methyltransferase</keyword>
<name>A0A6J4R3I1_9ACTN</name>
<reference evidence="3" key="1">
    <citation type="submission" date="2020-02" db="EMBL/GenBank/DDBJ databases">
        <authorList>
            <person name="Meier V. D."/>
        </authorList>
    </citation>
    <scope>NUCLEOTIDE SEQUENCE</scope>
    <source>
        <strain evidence="3">AVDCRST_MAG25</strain>
    </source>
</reference>
<gene>
    <name evidence="3" type="ORF">AVDCRST_MAG25-1132</name>
</gene>
<dbReference type="GO" id="GO:0032259">
    <property type="term" value="P:methylation"/>
    <property type="evidence" value="ECO:0007669"/>
    <property type="project" value="UniProtKB-KW"/>
</dbReference>
<accession>A0A6J4R3I1</accession>
<dbReference type="EMBL" id="CADCVI010000070">
    <property type="protein sequence ID" value="CAA9463112.1"/>
    <property type="molecule type" value="Genomic_DNA"/>
</dbReference>